<dbReference type="VEuPathDB" id="GiardiaDB:GMRT_15232"/>
<gene>
    <name evidence="4" type="ORF">GMRT_15232</name>
</gene>
<dbReference type="OrthoDB" id="660555at2759"/>
<dbReference type="Proteomes" id="UP000315496">
    <property type="component" value="Chromosome 2"/>
</dbReference>
<accession>A0A4Z1SQP2</accession>
<comment type="caution">
    <text evidence="4">The sequence shown here is derived from an EMBL/GenBank/DDBJ whole genome shotgun (WGS) entry which is preliminary data.</text>
</comment>
<dbReference type="EMBL" id="VDLU01000002">
    <property type="protein sequence ID" value="TNJ28156.1"/>
    <property type="molecule type" value="Genomic_DNA"/>
</dbReference>
<evidence type="ECO:0000313" key="5">
    <source>
        <dbReference type="Proteomes" id="UP000315496"/>
    </source>
</evidence>
<dbReference type="SMART" id="SM00364">
    <property type="entry name" value="LRR_BAC"/>
    <property type="match status" value="6"/>
</dbReference>
<dbReference type="GO" id="GO:0005737">
    <property type="term" value="C:cytoplasm"/>
    <property type="evidence" value="ECO:0007669"/>
    <property type="project" value="TreeGrafter"/>
</dbReference>
<reference evidence="4 5" key="1">
    <citation type="submission" date="2019-05" db="EMBL/GenBank/DDBJ databases">
        <title>The compact genome of Giardia muris reveals important steps in the evolution of intestinal protozoan parasites.</title>
        <authorList>
            <person name="Xu F."/>
            <person name="Jimenez-Gonzalez A."/>
            <person name="Einarsson E."/>
            <person name="Astvaldsson A."/>
            <person name="Peirasmaki D."/>
            <person name="Eckmann L."/>
            <person name="Andersson J.O."/>
            <person name="Svard S.G."/>
            <person name="Jerlstrom-Hultqvist J."/>
        </authorList>
    </citation>
    <scope>NUCLEOTIDE SEQUENCE [LARGE SCALE GENOMIC DNA]</scope>
    <source>
        <strain evidence="4 5">Roberts-Thomson</strain>
    </source>
</reference>
<keyword evidence="5" id="KW-1185">Reference proteome</keyword>
<dbReference type="InterPro" id="IPR032675">
    <property type="entry name" value="LRR_dom_sf"/>
</dbReference>
<feature type="compositionally biased region" description="Pro residues" evidence="3">
    <location>
        <begin position="670"/>
        <end position="682"/>
    </location>
</feature>
<keyword evidence="1" id="KW-0433">Leucine-rich repeat</keyword>
<dbReference type="Gene3D" id="3.80.10.10">
    <property type="entry name" value="Ribonuclease Inhibitor"/>
    <property type="match status" value="4"/>
</dbReference>
<dbReference type="SMART" id="SM00369">
    <property type="entry name" value="LRR_TYP"/>
    <property type="match status" value="9"/>
</dbReference>
<evidence type="ECO:0000256" key="3">
    <source>
        <dbReference type="SAM" id="MobiDB-lite"/>
    </source>
</evidence>
<dbReference type="PANTHER" id="PTHR48051:SF1">
    <property type="entry name" value="RAS SUPPRESSOR PROTEIN 1"/>
    <property type="match status" value="1"/>
</dbReference>
<evidence type="ECO:0000256" key="2">
    <source>
        <dbReference type="ARBA" id="ARBA00022737"/>
    </source>
</evidence>
<sequence>MFSHEQDPVKAAIIRAKSSGALVFDGMVLPFLPEIVYRAEEYAEDTKSWYTSEPIRRLQCRNCEIEALETDLCYLERLEAIDLTGNKLISLPGDVTLQNLTSLNLTRNRLKTLNTETFPVLTELIADENQLESVAWDNISTSGNIVRVSLAQNKIRVMMPPSLFLSKLIYLDLSNNCLEEFDVAEFPGLQKLNLSKNRLEMIHNLGTLKNLQVLDVSYNKLMNDPARHDFCDISGNLIGTGPVPLPCLQEFNASNNKLASVPAFTFLCSSLKVLDVSSNVITTIDGTAVWHGVNRSSLESLNLCCNDLQEVAPEIGLLPKLGKILLEGNPMRRMRQLLNDGSASRILTYLQQRIPQNHPYYQKDKDDMMKNQRDHTSGKLKAVSQQLGAASTHGKDVSRHDVPAPTSCKLEFRDITDLAALPLDLLRTPNETLQTVSSLTFVNCSCLSQEVLQDILTNFDFDNAPSLRTLTLKRSRKGLIQSLTISHTSLLSIQLEEVPGLQSVTIQANPFLTSVFIKNTAVLNVIFENNMALKTVSIEGGRLKSIPPSLCNSCLSIEELVLSSNSITTLPNNIHLLRELRLLDVSNNDLRELPPELGLMAPADEHEQEWTKRYAGQMTRLAITGNYIVKPPPTIIRRGALALLRHLRDSLTPDMLQGIEGTTTTTIPPVRKPPPPSPPPQPQQRQGRPYLESKGFW</sequence>
<dbReference type="InterPro" id="IPR050216">
    <property type="entry name" value="LRR_domain-containing"/>
</dbReference>
<dbReference type="PROSITE" id="PS51450">
    <property type="entry name" value="LRR"/>
    <property type="match status" value="5"/>
</dbReference>
<name>A0A4Z1SQP2_GIAMU</name>
<feature type="region of interest" description="Disordered" evidence="3">
    <location>
        <begin position="654"/>
        <end position="697"/>
    </location>
</feature>
<dbReference type="InterPro" id="IPR001611">
    <property type="entry name" value="Leu-rich_rpt"/>
</dbReference>
<evidence type="ECO:0000256" key="1">
    <source>
        <dbReference type="ARBA" id="ARBA00022614"/>
    </source>
</evidence>
<dbReference type="Pfam" id="PF13855">
    <property type="entry name" value="LRR_8"/>
    <property type="match status" value="2"/>
</dbReference>
<dbReference type="SUPFAM" id="SSF52058">
    <property type="entry name" value="L domain-like"/>
    <property type="match status" value="2"/>
</dbReference>
<proteinExistence type="predicted"/>
<dbReference type="InterPro" id="IPR003591">
    <property type="entry name" value="Leu-rich_rpt_typical-subtyp"/>
</dbReference>
<dbReference type="AlphaFoldDB" id="A0A4Z1SQP2"/>
<dbReference type="PANTHER" id="PTHR48051">
    <property type="match status" value="1"/>
</dbReference>
<organism evidence="4 5">
    <name type="scientific">Giardia muris</name>
    <dbReference type="NCBI Taxonomy" id="5742"/>
    <lineage>
        <taxon>Eukaryota</taxon>
        <taxon>Metamonada</taxon>
        <taxon>Diplomonadida</taxon>
        <taxon>Hexamitidae</taxon>
        <taxon>Giardiinae</taxon>
        <taxon>Giardia</taxon>
    </lineage>
</organism>
<protein>
    <submittedName>
        <fullName evidence="4">Leucine-rich repeat protein</fullName>
    </submittedName>
</protein>
<keyword evidence="2" id="KW-0677">Repeat</keyword>
<evidence type="ECO:0000313" key="4">
    <source>
        <dbReference type="EMBL" id="TNJ28156.1"/>
    </source>
</evidence>